<reference evidence="3" key="1">
    <citation type="submission" date="2011-07" db="EMBL/GenBank/DDBJ databases">
        <authorList>
            <consortium name="Caenorhabditis brenneri Sequencing and Analysis Consortium"/>
            <person name="Wilson R.K."/>
        </authorList>
    </citation>
    <scope>NUCLEOTIDE SEQUENCE [LARGE SCALE GENOMIC DNA]</scope>
    <source>
        <strain evidence="3">PB2801</strain>
    </source>
</reference>
<dbReference type="InParanoid" id="G0NBI3"/>
<gene>
    <name evidence="2" type="ORF">CAEBREN_10487</name>
</gene>
<accession>G0NBI3</accession>
<dbReference type="AlphaFoldDB" id="G0NBI3"/>
<feature type="compositionally biased region" description="Basic residues" evidence="1">
    <location>
        <begin position="194"/>
        <end position="217"/>
    </location>
</feature>
<dbReference type="Proteomes" id="UP000008068">
    <property type="component" value="Unassembled WGS sequence"/>
</dbReference>
<organism evidence="3">
    <name type="scientific">Caenorhabditis brenneri</name>
    <name type="common">Nematode worm</name>
    <dbReference type="NCBI Taxonomy" id="135651"/>
    <lineage>
        <taxon>Eukaryota</taxon>
        <taxon>Metazoa</taxon>
        <taxon>Ecdysozoa</taxon>
        <taxon>Nematoda</taxon>
        <taxon>Chromadorea</taxon>
        <taxon>Rhabditida</taxon>
        <taxon>Rhabditina</taxon>
        <taxon>Rhabditomorpha</taxon>
        <taxon>Rhabditoidea</taxon>
        <taxon>Rhabditidae</taxon>
        <taxon>Peloderinae</taxon>
        <taxon>Caenorhabditis</taxon>
    </lineage>
</organism>
<proteinExistence type="predicted"/>
<dbReference type="EMBL" id="GL379858">
    <property type="protein sequence ID" value="EGT57010.1"/>
    <property type="molecule type" value="Genomic_DNA"/>
</dbReference>
<sequence>MVKHLAVHQIDEEAEGNGSDHKDARIRRMQGNRFFPDKGAEHGPEPFPFIDSPIYSCDVSRKSTRSNNLLNILSSGGTLRNIPIENPFTILGSLDFHDDMKKKMKRPKSEKLHPVLRVNYHCSENRILGSPILPPGVWNTRFPKIKPNKKLETPINQENVREMGVGGLSEKQQDSPSISTGSAPPRQSMEWSGKRHKRRSKRHGRGKKSTGKWKRGKWYVVERRVRRRGSKKQLVEGSGCGGKNDVIPDNQEQRNLH</sequence>
<dbReference type="HOGENOM" id="CLU_1200751_0_0_1"/>
<feature type="region of interest" description="Disordered" evidence="1">
    <location>
        <begin position="1"/>
        <end position="23"/>
    </location>
</feature>
<feature type="region of interest" description="Disordered" evidence="1">
    <location>
        <begin position="166"/>
        <end position="257"/>
    </location>
</feature>
<evidence type="ECO:0000313" key="2">
    <source>
        <dbReference type="EMBL" id="EGT57010.1"/>
    </source>
</evidence>
<protein>
    <submittedName>
        <fullName evidence="2">Uncharacterized protein</fullName>
    </submittedName>
</protein>
<keyword evidence="3" id="KW-1185">Reference proteome</keyword>
<name>G0NBI3_CAEBE</name>
<evidence type="ECO:0000256" key="1">
    <source>
        <dbReference type="SAM" id="MobiDB-lite"/>
    </source>
</evidence>
<evidence type="ECO:0000313" key="3">
    <source>
        <dbReference type="Proteomes" id="UP000008068"/>
    </source>
</evidence>